<dbReference type="InterPro" id="IPR000504">
    <property type="entry name" value="RRM_dom"/>
</dbReference>
<evidence type="ECO:0000313" key="9">
    <source>
        <dbReference type="Proteomes" id="UP000515121"/>
    </source>
</evidence>
<evidence type="ECO:0000256" key="2">
    <source>
        <dbReference type="ARBA" id="ARBA00022664"/>
    </source>
</evidence>
<keyword evidence="2" id="KW-0507">mRNA processing</keyword>
<dbReference type="PANTHER" id="PTHR33882:SF11">
    <property type="entry name" value="RPM1-INTERACTING PROTEIN 4 (RIN4) FAMILY PROTEIN"/>
    <property type="match status" value="1"/>
</dbReference>
<dbReference type="PANTHER" id="PTHR33882">
    <property type="entry name" value="PATHOGENIC TYPE III EFFECTOR AVIRULENCE FACTOR AVR AVRRPT-CLEAVAGE: CLEAVAGE SITE PROTEIN"/>
    <property type="match status" value="1"/>
</dbReference>
<dbReference type="Proteomes" id="UP000515121">
    <property type="component" value="Unplaced"/>
</dbReference>
<dbReference type="CDD" id="cd12241">
    <property type="entry name" value="RRM_SF3B14"/>
    <property type="match status" value="1"/>
</dbReference>
<dbReference type="GeneID" id="111301177"/>
<evidence type="ECO:0000256" key="3">
    <source>
        <dbReference type="ARBA" id="ARBA00022884"/>
    </source>
</evidence>
<protein>
    <submittedName>
        <fullName evidence="10">RNA-binding protein BRN2-like isoform X1</fullName>
    </submittedName>
</protein>
<evidence type="ECO:0000313" key="10">
    <source>
        <dbReference type="RefSeq" id="XP_022752391.1"/>
    </source>
</evidence>
<feature type="domain" description="RRM" evidence="8">
    <location>
        <begin position="19"/>
        <end position="86"/>
    </location>
</feature>
<dbReference type="FunFam" id="3.30.70.330:FF:000604">
    <property type="entry name" value="Splicing factor 3B, subunit 6"/>
    <property type="match status" value="1"/>
</dbReference>
<reference evidence="10" key="1">
    <citation type="submission" date="2025-08" db="UniProtKB">
        <authorList>
            <consortium name="RefSeq"/>
        </authorList>
    </citation>
    <scope>IDENTIFICATION</scope>
    <source>
        <tissue evidence="10">Fruit stalk</tissue>
    </source>
</reference>
<dbReference type="KEGG" id="dzi:111301177"/>
<dbReference type="GO" id="GO:0008380">
    <property type="term" value="P:RNA splicing"/>
    <property type="evidence" value="ECO:0007669"/>
    <property type="project" value="UniProtKB-KW"/>
</dbReference>
<keyword evidence="4" id="KW-0508">mRNA splicing</keyword>
<keyword evidence="5" id="KW-0539">Nucleus</keyword>
<evidence type="ECO:0000256" key="7">
    <source>
        <dbReference type="SAM" id="MobiDB-lite"/>
    </source>
</evidence>
<proteinExistence type="predicted"/>
<keyword evidence="3 6" id="KW-0694">RNA-binding</keyword>
<evidence type="ECO:0000256" key="5">
    <source>
        <dbReference type="ARBA" id="ARBA00023242"/>
    </source>
</evidence>
<sequence length="197" mass="22561">MTTITLRKGNTRLPPEVNRVLYVRNLPFNISSEEMYDIFGKYGAIRQIRIGTSKETRGTAFVVYEDIYDAKTAVDHLSGFNVANREGVPGLSWKQEQRNNLVLLKQKVKATPIKNNAWMSVPQFGGWDQKGPGATDYSMVFSRARENRKQQKTDARRSLGNEQEFIAASLPQQRQEDEDSITKRKKILTYINCCIRP</sequence>
<dbReference type="Gene3D" id="3.30.70.330">
    <property type="match status" value="1"/>
</dbReference>
<dbReference type="InterPro" id="IPR008700">
    <property type="entry name" value="TypeIII_avirulence_cleave"/>
</dbReference>
<evidence type="ECO:0000256" key="6">
    <source>
        <dbReference type="PROSITE-ProRule" id="PRU00176"/>
    </source>
</evidence>
<feature type="compositionally biased region" description="Basic and acidic residues" evidence="7">
    <location>
        <begin position="145"/>
        <end position="159"/>
    </location>
</feature>
<comment type="subcellular location">
    <subcellularLocation>
        <location evidence="1">Nucleus</location>
    </subcellularLocation>
</comment>
<dbReference type="Pfam" id="PF00076">
    <property type="entry name" value="RRM_1"/>
    <property type="match status" value="1"/>
</dbReference>
<dbReference type="GO" id="GO:0006397">
    <property type="term" value="P:mRNA processing"/>
    <property type="evidence" value="ECO:0007669"/>
    <property type="project" value="UniProtKB-KW"/>
</dbReference>
<dbReference type="GO" id="GO:0003723">
    <property type="term" value="F:RNA binding"/>
    <property type="evidence" value="ECO:0007669"/>
    <property type="project" value="UniProtKB-UniRule"/>
</dbReference>
<keyword evidence="9" id="KW-1185">Reference proteome</keyword>
<dbReference type="SMART" id="SM00360">
    <property type="entry name" value="RRM"/>
    <property type="match status" value="1"/>
</dbReference>
<evidence type="ECO:0000256" key="1">
    <source>
        <dbReference type="ARBA" id="ARBA00004123"/>
    </source>
</evidence>
<evidence type="ECO:0000259" key="8">
    <source>
        <dbReference type="PROSITE" id="PS50102"/>
    </source>
</evidence>
<dbReference type="AlphaFoldDB" id="A0A6P5ZJ33"/>
<dbReference type="RefSeq" id="XP_022752391.1">
    <property type="nucleotide sequence ID" value="XM_022896656.1"/>
</dbReference>
<name>A0A6P5ZJ33_DURZI</name>
<evidence type="ECO:0000256" key="4">
    <source>
        <dbReference type="ARBA" id="ARBA00023187"/>
    </source>
</evidence>
<dbReference type="OrthoDB" id="275748at2759"/>
<organism evidence="9 10">
    <name type="scientific">Durio zibethinus</name>
    <name type="common">Durian</name>
    <dbReference type="NCBI Taxonomy" id="66656"/>
    <lineage>
        <taxon>Eukaryota</taxon>
        <taxon>Viridiplantae</taxon>
        <taxon>Streptophyta</taxon>
        <taxon>Embryophyta</taxon>
        <taxon>Tracheophyta</taxon>
        <taxon>Spermatophyta</taxon>
        <taxon>Magnoliopsida</taxon>
        <taxon>eudicotyledons</taxon>
        <taxon>Gunneridae</taxon>
        <taxon>Pentapetalae</taxon>
        <taxon>rosids</taxon>
        <taxon>malvids</taxon>
        <taxon>Malvales</taxon>
        <taxon>Malvaceae</taxon>
        <taxon>Helicteroideae</taxon>
        <taxon>Durio</taxon>
    </lineage>
</organism>
<dbReference type="InterPro" id="IPR012677">
    <property type="entry name" value="Nucleotide-bd_a/b_plait_sf"/>
</dbReference>
<dbReference type="GO" id="GO:0005634">
    <property type="term" value="C:nucleus"/>
    <property type="evidence" value="ECO:0007669"/>
    <property type="project" value="UniProtKB-SubCell"/>
</dbReference>
<dbReference type="InterPro" id="IPR034150">
    <property type="entry name" value="SF3B6_RRM"/>
</dbReference>
<dbReference type="Pfam" id="PF05627">
    <property type="entry name" value="AvrRpt-cleavage"/>
    <property type="match status" value="1"/>
</dbReference>
<gene>
    <name evidence="10" type="primary">LOC111301177</name>
</gene>
<dbReference type="PROSITE" id="PS50102">
    <property type="entry name" value="RRM"/>
    <property type="match status" value="1"/>
</dbReference>
<dbReference type="SUPFAM" id="SSF54928">
    <property type="entry name" value="RNA-binding domain, RBD"/>
    <property type="match status" value="1"/>
</dbReference>
<accession>A0A6P5ZJ33</accession>
<feature type="region of interest" description="Disordered" evidence="7">
    <location>
        <begin position="145"/>
        <end position="179"/>
    </location>
</feature>
<dbReference type="InterPro" id="IPR035979">
    <property type="entry name" value="RBD_domain_sf"/>
</dbReference>